<dbReference type="KEGG" id="iva:Isova_2849"/>
<dbReference type="GO" id="GO:0008654">
    <property type="term" value="P:phospholipid biosynthetic process"/>
    <property type="evidence" value="ECO:0007669"/>
    <property type="project" value="UniProtKB-KW"/>
</dbReference>
<dbReference type="InterPro" id="IPR045540">
    <property type="entry name" value="YegS/DAGK_C"/>
</dbReference>
<evidence type="ECO:0000256" key="3">
    <source>
        <dbReference type="ARBA" id="ARBA00022679"/>
    </source>
</evidence>
<dbReference type="GO" id="GO:0005524">
    <property type="term" value="F:ATP binding"/>
    <property type="evidence" value="ECO:0007669"/>
    <property type="project" value="UniProtKB-KW"/>
</dbReference>
<evidence type="ECO:0000256" key="2">
    <source>
        <dbReference type="ARBA" id="ARBA00005983"/>
    </source>
</evidence>
<dbReference type="PROSITE" id="PS50146">
    <property type="entry name" value="DAGK"/>
    <property type="match status" value="1"/>
</dbReference>
<keyword evidence="7" id="KW-0594">Phospholipid biosynthesis</keyword>
<gene>
    <name evidence="12" type="ordered locus">Isova_2849</name>
</gene>
<dbReference type="PANTHER" id="PTHR12358:SF54">
    <property type="entry name" value="SPHINGOSINE KINASE RELATED PROTEIN"/>
    <property type="match status" value="1"/>
</dbReference>
<feature type="region of interest" description="Disordered" evidence="9">
    <location>
        <begin position="32"/>
        <end position="55"/>
    </location>
</feature>
<accession>F6FVN4</accession>
<dbReference type="HOGENOM" id="CLU_045532_2_2_11"/>
<evidence type="ECO:0000313" key="13">
    <source>
        <dbReference type="Proteomes" id="UP000009236"/>
    </source>
</evidence>
<dbReference type="GO" id="GO:0016301">
    <property type="term" value="F:kinase activity"/>
    <property type="evidence" value="ECO:0007669"/>
    <property type="project" value="UniProtKB-KW"/>
</dbReference>
<feature type="compositionally biased region" description="Low complexity" evidence="9">
    <location>
        <begin position="40"/>
        <end position="55"/>
    </location>
</feature>
<keyword evidence="5 12" id="KW-0418">Kinase</keyword>
<evidence type="ECO:0000256" key="5">
    <source>
        <dbReference type="ARBA" id="ARBA00022777"/>
    </source>
</evidence>
<organism evidence="13">
    <name type="scientific">Isoptericola variabilis (strain 225)</name>
    <dbReference type="NCBI Taxonomy" id="743718"/>
    <lineage>
        <taxon>Bacteria</taxon>
        <taxon>Bacillati</taxon>
        <taxon>Actinomycetota</taxon>
        <taxon>Actinomycetes</taxon>
        <taxon>Micrococcales</taxon>
        <taxon>Promicromonosporaceae</taxon>
        <taxon>Isoptericola</taxon>
    </lineage>
</organism>
<dbReference type="SUPFAM" id="SSF111331">
    <property type="entry name" value="NAD kinase/diacylglycerol kinase-like"/>
    <property type="match status" value="1"/>
</dbReference>
<dbReference type="InterPro" id="IPR017438">
    <property type="entry name" value="ATP-NAD_kinase_N"/>
</dbReference>
<dbReference type="eggNOG" id="COG1597">
    <property type="taxonomic scope" value="Bacteria"/>
</dbReference>
<feature type="transmembrane region" description="Helical" evidence="10">
    <location>
        <begin position="6"/>
        <end position="26"/>
    </location>
</feature>
<dbReference type="PANTHER" id="PTHR12358">
    <property type="entry name" value="SPHINGOSINE KINASE"/>
    <property type="match status" value="1"/>
</dbReference>
<dbReference type="InterPro" id="IPR016064">
    <property type="entry name" value="NAD/diacylglycerol_kinase_sf"/>
</dbReference>
<keyword evidence="3" id="KW-0808">Transferase</keyword>
<dbReference type="RefSeq" id="WP_013839925.1">
    <property type="nucleotide sequence ID" value="NC_015588.1"/>
</dbReference>
<evidence type="ECO:0000256" key="7">
    <source>
        <dbReference type="ARBA" id="ARBA00023209"/>
    </source>
</evidence>
<proteinExistence type="inferred from homology"/>
<comment type="cofactor">
    <cofactor evidence="1">
        <name>Mg(2+)</name>
        <dbReference type="ChEBI" id="CHEBI:18420"/>
    </cofactor>
</comment>
<dbReference type="Pfam" id="PF19279">
    <property type="entry name" value="YegS_C"/>
    <property type="match status" value="1"/>
</dbReference>
<dbReference type="Proteomes" id="UP000009236">
    <property type="component" value="Chromosome"/>
</dbReference>
<keyword evidence="10" id="KW-1133">Transmembrane helix</keyword>
<dbReference type="Pfam" id="PF00781">
    <property type="entry name" value="DAGK_cat"/>
    <property type="match status" value="1"/>
</dbReference>
<dbReference type="InterPro" id="IPR001206">
    <property type="entry name" value="Diacylglycerol_kinase_cat_dom"/>
</dbReference>
<keyword evidence="10" id="KW-0812">Transmembrane</keyword>
<evidence type="ECO:0000256" key="10">
    <source>
        <dbReference type="SAM" id="Phobius"/>
    </source>
</evidence>
<dbReference type="AlphaFoldDB" id="F6FVN4"/>
<dbReference type="InterPro" id="IPR050187">
    <property type="entry name" value="Lipid_Phosphate_FormReg"/>
</dbReference>
<protein>
    <submittedName>
        <fullName evidence="12">Diacylglycerol kinase catalytic region</fullName>
    </submittedName>
</protein>
<keyword evidence="13" id="KW-1185">Reference proteome</keyword>
<keyword evidence="7" id="KW-0444">Lipid biosynthesis</keyword>
<comment type="similarity">
    <text evidence="2">Belongs to the diacylglycerol/lipid kinase family.</text>
</comment>
<name>F6FVN4_ISOV2</name>
<dbReference type="EMBL" id="CP002810">
    <property type="protein sequence ID" value="AEG45535.1"/>
    <property type="molecule type" value="Genomic_DNA"/>
</dbReference>
<evidence type="ECO:0000256" key="8">
    <source>
        <dbReference type="ARBA" id="ARBA00023264"/>
    </source>
</evidence>
<keyword evidence="7" id="KW-0443">Lipid metabolism</keyword>
<evidence type="ECO:0000259" key="11">
    <source>
        <dbReference type="PROSITE" id="PS50146"/>
    </source>
</evidence>
<reference evidence="12 13" key="1">
    <citation type="submission" date="2011-05" db="EMBL/GenBank/DDBJ databases">
        <title>Complete sequence of Isoptericola variabilis 225.</title>
        <authorList>
            <consortium name="US DOE Joint Genome Institute"/>
            <person name="Lucas S."/>
            <person name="Han J."/>
            <person name="Lapidus A."/>
            <person name="Cheng J.-F."/>
            <person name="Goodwin L."/>
            <person name="Pitluck S."/>
            <person name="Peters L."/>
            <person name="Mikhailova N."/>
            <person name="Zeytun A."/>
            <person name="Han C."/>
            <person name="Tapia R."/>
            <person name="Land M."/>
            <person name="Hauser L."/>
            <person name="Kyrpides N."/>
            <person name="Ivanova N."/>
            <person name="Pagani I."/>
            <person name="Siebers A."/>
            <person name="Allgaier M."/>
            <person name="Thelen M."/>
            <person name="Hugenholtz P."/>
            <person name="Gladden J."/>
            <person name="Woyke T."/>
        </authorList>
    </citation>
    <scope>NUCLEOTIDE SEQUENCE [LARGE SCALE GENOMIC DNA]</scope>
    <source>
        <strain evidence="13">225</strain>
    </source>
</reference>
<dbReference type="STRING" id="743718.Isova_2849"/>
<dbReference type="Gene3D" id="3.40.50.10330">
    <property type="entry name" value="Probable inorganic polyphosphate/atp-NAD kinase, domain 1"/>
    <property type="match status" value="1"/>
</dbReference>
<feature type="domain" description="DAGKc" evidence="11">
    <location>
        <begin position="57"/>
        <end position="188"/>
    </location>
</feature>
<evidence type="ECO:0000256" key="1">
    <source>
        <dbReference type="ARBA" id="ARBA00001946"/>
    </source>
</evidence>
<dbReference type="SMART" id="SM00046">
    <property type="entry name" value="DAGKc"/>
    <property type="match status" value="1"/>
</dbReference>
<evidence type="ECO:0000256" key="4">
    <source>
        <dbReference type="ARBA" id="ARBA00022741"/>
    </source>
</evidence>
<keyword evidence="4" id="KW-0547">Nucleotide-binding</keyword>
<feature type="region of interest" description="Disordered" evidence="9">
    <location>
        <begin position="191"/>
        <end position="211"/>
    </location>
</feature>
<keyword evidence="6" id="KW-0067">ATP-binding</keyword>
<evidence type="ECO:0000256" key="6">
    <source>
        <dbReference type="ARBA" id="ARBA00022840"/>
    </source>
</evidence>
<evidence type="ECO:0000256" key="9">
    <source>
        <dbReference type="SAM" id="MobiDB-lite"/>
    </source>
</evidence>
<keyword evidence="8" id="KW-1208">Phospholipid metabolism</keyword>
<keyword evidence="10" id="KW-0472">Membrane</keyword>
<sequence length="398" mass="42065">MPIELVLGIVALVVALAALGVVLLVWRTERRRPPEPPATAPGAVAPAAREAARPATVHRPRLAVVINPSKEGADELRAAVRRVCSEAALPEPKFFETTVEDPGTGQAREAIDWGADVVVAAGGDGTVRAVAEAMVGTGRPMGLIPAGTGNLLARNLDIPLTSVREALAVVLGGQNRKIDVGWARVLEYADRPEERPDSQPGLPPPPHDAAGEPEVELAKHIFLVIAGLGFDAAMVADTDDRLKAKIGWIAYFVSGVRHLHAHRMRARITLDDRPPVEARLRTLMAGNCGLLPGGITLLPDAIIDDGELDVAAVDTRGGLAGWAQLLGEVVIQGAGLRNDLPGKFGRIDHARAKRVHVHVAGGEQAQVDGDPLGRATELEMWVEERSLVVRAPGVDLSA</sequence>
<dbReference type="Gene3D" id="2.60.200.40">
    <property type="match status" value="1"/>
</dbReference>
<evidence type="ECO:0000313" key="12">
    <source>
        <dbReference type="EMBL" id="AEG45535.1"/>
    </source>
</evidence>